<reference evidence="1" key="2">
    <citation type="submission" date="2021-02" db="EMBL/GenBank/DDBJ databases">
        <authorList>
            <person name="Kimball J.A."/>
            <person name="Haas M.W."/>
            <person name="Macchietto M."/>
            <person name="Kono T."/>
            <person name="Duquette J."/>
            <person name="Shao M."/>
        </authorList>
    </citation>
    <scope>NUCLEOTIDE SEQUENCE</scope>
    <source>
        <tissue evidence="1">Fresh leaf tissue</tissue>
    </source>
</reference>
<evidence type="ECO:0000313" key="1">
    <source>
        <dbReference type="EMBL" id="KAG8046731.1"/>
    </source>
</evidence>
<accession>A0A8J5RWN2</accession>
<comment type="caution">
    <text evidence="1">The sequence shown here is derived from an EMBL/GenBank/DDBJ whole genome shotgun (WGS) entry which is preliminary data.</text>
</comment>
<name>A0A8J5RWN2_ZIZPA</name>
<evidence type="ECO:0000313" key="2">
    <source>
        <dbReference type="Proteomes" id="UP000729402"/>
    </source>
</evidence>
<reference evidence="1" key="1">
    <citation type="journal article" date="2021" name="bioRxiv">
        <title>Whole Genome Assembly and Annotation of Northern Wild Rice, Zizania palustris L., Supports a Whole Genome Duplication in the Zizania Genus.</title>
        <authorList>
            <person name="Haas M."/>
            <person name="Kono T."/>
            <person name="Macchietto M."/>
            <person name="Millas R."/>
            <person name="McGilp L."/>
            <person name="Shao M."/>
            <person name="Duquette J."/>
            <person name="Hirsch C.N."/>
            <person name="Kimball J."/>
        </authorList>
    </citation>
    <scope>NUCLEOTIDE SEQUENCE</scope>
    <source>
        <tissue evidence="1">Fresh leaf tissue</tissue>
    </source>
</reference>
<protein>
    <submittedName>
        <fullName evidence="1">Uncharacterized protein</fullName>
    </submittedName>
</protein>
<dbReference type="Proteomes" id="UP000729402">
    <property type="component" value="Unassembled WGS sequence"/>
</dbReference>
<gene>
    <name evidence="1" type="ORF">GUJ93_ZPchr0008g12237</name>
</gene>
<dbReference type="AlphaFoldDB" id="A0A8J5RWN2"/>
<keyword evidence="2" id="KW-1185">Reference proteome</keyword>
<sequence length="66" mass="7231">MRSVSPLDKLLSSPTLACFCLCFSGGECAAPPPVGSWGASTGIRGRRPAHRQRRQIFSRRSFHCLI</sequence>
<organism evidence="1 2">
    <name type="scientific">Zizania palustris</name>
    <name type="common">Northern wild rice</name>
    <dbReference type="NCBI Taxonomy" id="103762"/>
    <lineage>
        <taxon>Eukaryota</taxon>
        <taxon>Viridiplantae</taxon>
        <taxon>Streptophyta</taxon>
        <taxon>Embryophyta</taxon>
        <taxon>Tracheophyta</taxon>
        <taxon>Spermatophyta</taxon>
        <taxon>Magnoliopsida</taxon>
        <taxon>Liliopsida</taxon>
        <taxon>Poales</taxon>
        <taxon>Poaceae</taxon>
        <taxon>BOP clade</taxon>
        <taxon>Oryzoideae</taxon>
        <taxon>Oryzeae</taxon>
        <taxon>Zizaniinae</taxon>
        <taxon>Zizania</taxon>
    </lineage>
</organism>
<proteinExistence type="predicted"/>
<dbReference type="EMBL" id="JAAALK010000290">
    <property type="protein sequence ID" value="KAG8046731.1"/>
    <property type="molecule type" value="Genomic_DNA"/>
</dbReference>